<dbReference type="EMBL" id="JADKNH010000033">
    <property type="protein sequence ID" value="MBF4696080.1"/>
    <property type="molecule type" value="Genomic_DNA"/>
</dbReference>
<keyword evidence="2" id="KW-1185">Reference proteome</keyword>
<accession>A0ABS0A068</accession>
<organism evidence="1 2">
    <name type="scientific">Fusibacter ferrireducens</name>
    <dbReference type="NCBI Taxonomy" id="2785058"/>
    <lineage>
        <taxon>Bacteria</taxon>
        <taxon>Bacillati</taxon>
        <taxon>Bacillota</taxon>
        <taxon>Clostridia</taxon>
        <taxon>Eubacteriales</taxon>
        <taxon>Eubacteriales Family XII. Incertae Sedis</taxon>
        <taxon>Fusibacter</taxon>
    </lineage>
</organism>
<evidence type="ECO:0000313" key="1">
    <source>
        <dbReference type="EMBL" id="MBF4696080.1"/>
    </source>
</evidence>
<sequence>MAYDEIKWRKRFNYRSDITLTLTHLTRETKEMSSVEVLIKILNEQKIIGSSNSGFIHGSNTAVCFQDAPQYGVAQNINHEKTYREELGNKVRYSHNGLVFLKSYVFKKGGRPVIYEKLEVAKEMLHEDEWWRIVNYDLSNKENIIDWTHEREWRVKGDFEFSLSQPYIILGNTSDYNEFMNKAPEEVKNTIAGITSIVTLIK</sequence>
<comment type="caution">
    <text evidence="1">The sequence shown here is derived from an EMBL/GenBank/DDBJ whole genome shotgun (WGS) entry which is preliminary data.</text>
</comment>
<dbReference type="RefSeq" id="WP_194704315.1">
    <property type="nucleotide sequence ID" value="NZ_JADKNH010000033.1"/>
</dbReference>
<name>A0ABS0A068_9FIRM</name>
<gene>
    <name evidence="1" type="ORF">ISU02_23525</name>
</gene>
<proteinExistence type="predicted"/>
<reference evidence="1 2" key="1">
    <citation type="submission" date="2020-11" db="EMBL/GenBank/DDBJ databases">
        <title>Fusibacter basophilias sp. nov.</title>
        <authorList>
            <person name="Qiu D."/>
        </authorList>
    </citation>
    <scope>NUCLEOTIDE SEQUENCE [LARGE SCALE GENOMIC DNA]</scope>
    <source>
        <strain evidence="1 2">Q10-2</strain>
    </source>
</reference>
<protein>
    <submittedName>
        <fullName evidence="1">DUF2971 domain-containing protein</fullName>
    </submittedName>
</protein>
<dbReference type="Proteomes" id="UP000614200">
    <property type="component" value="Unassembled WGS sequence"/>
</dbReference>
<evidence type="ECO:0000313" key="2">
    <source>
        <dbReference type="Proteomes" id="UP000614200"/>
    </source>
</evidence>